<evidence type="ECO:0000313" key="2">
    <source>
        <dbReference type="Proteomes" id="UP000789375"/>
    </source>
</evidence>
<dbReference type="Proteomes" id="UP000789375">
    <property type="component" value="Unassembled WGS sequence"/>
</dbReference>
<evidence type="ECO:0000313" key="1">
    <source>
        <dbReference type="EMBL" id="CAG8562640.1"/>
    </source>
</evidence>
<organism evidence="1 2">
    <name type="scientific">Funneliformis mosseae</name>
    <name type="common">Endomycorrhizal fungus</name>
    <name type="synonym">Glomus mosseae</name>
    <dbReference type="NCBI Taxonomy" id="27381"/>
    <lineage>
        <taxon>Eukaryota</taxon>
        <taxon>Fungi</taxon>
        <taxon>Fungi incertae sedis</taxon>
        <taxon>Mucoromycota</taxon>
        <taxon>Glomeromycotina</taxon>
        <taxon>Glomeromycetes</taxon>
        <taxon>Glomerales</taxon>
        <taxon>Glomeraceae</taxon>
        <taxon>Funneliformis</taxon>
    </lineage>
</organism>
<reference evidence="1" key="1">
    <citation type="submission" date="2021-06" db="EMBL/GenBank/DDBJ databases">
        <authorList>
            <person name="Kallberg Y."/>
            <person name="Tangrot J."/>
            <person name="Rosling A."/>
        </authorList>
    </citation>
    <scope>NUCLEOTIDE SEQUENCE</scope>
    <source>
        <strain evidence="1">87-6 pot B 2015</strain>
    </source>
</reference>
<dbReference type="AlphaFoldDB" id="A0A9N9BG21"/>
<sequence length="211" mass="24735">MEEYEYEQVLEYENEIYQVNEDSESENEELTNALAQIYYAVDNSISDIQNNEAATPNLEINTRKITKNNSNISLENKKPSLVPIHTENADSHKRKRIVYDDESHNKFPSHDNRQCCVLCRESNHDEHTCENILYPDNDESTWRRYNLTASTVCKRSFRLYCYHCTRNHFGQAFYLEKEGISYPTGHGEWIFNMPISDPITNTVLSIISKCF</sequence>
<name>A0A9N9BG21_FUNMO</name>
<comment type="caution">
    <text evidence="1">The sequence shown here is derived from an EMBL/GenBank/DDBJ whole genome shotgun (WGS) entry which is preliminary data.</text>
</comment>
<protein>
    <submittedName>
        <fullName evidence="1">12439_t:CDS:1</fullName>
    </submittedName>
</protein>
<proteinExistence type="predicted"/>
<accession>A0A9N9BG21</accession>
<gene>
    <name evidence="1" type="ORF">FMOSSE_LOCUS7036</name>
</gene>
<dbReference type="EMBL" id="CAJVPP010001574">
    <property type="protein sequence ID" value="CAG8562640.1"/>
    <property type="molecule type" value="Genomic_DNA"/>
</dbReference>
<keyword evidence="2" id="KW-1185">Reference proteome</keyword>